<dbReference type="InterPro" id="IPR010178">
    <property type="entry name" value="Lit"/>
</dbReference>
<reference evidence="2 3" key="1">
    <citation type="submission" date="2019-08" db="EMBL/GenBank/DDBJ databases">
        <title>In-depth cultivation of the pig gut microbiome towards novel bacterial diversity and tailored functional studies.</title>
        <authorList>
            <person name="Wylensek D."/>
            <person name="Hitch T.C.A."/>
            <person name="Clavel T."/>
        </authorList>
    </citation>
    <scope>NUCLEOTIDE SEQUENCE [LARGE SCALE GENOMIC DNA]</scope>
    <source>
        <strain evidence="2 3">Oil+RF-744-WCA-WT-11</strain>
    </source>
</reference>
<keyword evidence="1" id="KW-0812">Transmembrane</keyword>
<dbReference type="Proteomes" id="UP000481852">
    <property type="component" value="Unassembled WGS sequence"/>
</dbReference>
<proteinExistence type="predicted"/>
<keyword evidence="1" id="KW-1133">Transmembrane helix</keyword>
<name>A0A6L5X6D8_9FIRM</name>
<evidence type="ECO:0000256" key="1">
    <source>
        <dbReference type="SAM" id="Phobius"/>
    </source>
</evidence>
<sequence length="230" mass="26610">MRQEHKATFLKGLFWTLVLTLFLISFSVVFTLYMEPLYWADIRLMGLEKASGKSAEVIRKNYHAMVSYMYLWNRTPVLSLPDFAMSQGGKIHFSDCKRIFDAVQVICAVSGFLTILSAVVHRHSLRYRYLRAAGTLTILIPALLGGLAYMNWNKVFLTFHKIFFRNNYWIFDPASDPVILILPDKFFLQCVIVITVVLVTGAGILFGKAHRRSRRLRDRIARSRARGRRR</sequence>
<protein>
    <submittedName>
        <fullName evidence="2">TIGR01906 family membrane protein</fullName>
    </submittedName>
</protein>
<feature type="transmembrane region" description="Helical" evidence="1">
    <location>
        <begin position="102"/>
        <end position="120"/>
    </location>
</feature>
<accession>A0A6L5X6D8</accession>
<evidence type="ECO:0000313" key="3">
    <source>
        <dbReference type="Proteomes" id="UP000481852"/>
    </source>
</evidence>
<dbReference type="AlphaFoldDB" id="A0A6L5X6D8"/>
<feature type="transmembrane region" description="Helical" evidence="1">
    <location>
        <begin position="186"/>
        <end position="207"/>
    </location>
</feature>
<dbReference type="EMBL" id="VULZ01000017">
    <property type="protein sequence ID" value="MSS15919.1"/>
    <property type="molecule type" value="Genomic_DNA"/>
</dbReference>
<dbReference type="Pfam" id="PF07314">
    <property type="entry name" value="Lit"/>
    <property type="match status" value="1"/>
</dbReference>
<dbReference type="NCBIfam" id="TIGR01906">
    <property type="entry name" value="integ_TIGR01906"/>
    <property type="match status" value="1"/>
</dbReference>
<feature type="transmembrane region" description="Helical" evidence="1">
    <location>
        <begin position="12"/>
        <end position="34"/>
    </location>
</feature>
<evidence type="ECO:0000313" key="2">
    <source>
        <dbReference type="EMBL" id="MSS15919.1"/>
    </source>
</evidence>
<organism evidence="2 3">
    <name type="scientific">Porcincola intestinalis</name>
    <dbReference type="NCBI Taxonomy" id="2606632"/>
    <lineage>
        <taxon>Bacteria</taxon>
        <taxon>Bacillati</taxon>
        <taxon>Bacillota</taxon>
        <taxon>Clostridia</taxon>
        <taxon>Lachnospirales</taxon>
        <taxon>Lachnospiraceae</taxon>
        <taxon>Porcincola</taxon>
    </lineage>
</organism>
<dbReference type="RefSeq" id="WP_154527254.1">
    <property type="nucleotide sequence ID" value="NZ_VULZ01000017.1"/>
</dbReference>
<comment type="caution">
    <text evidence="2">The sequence shown here is derived from an EMBL/GenBank/DDBJ whole genome shotgun (WGS) entry which is preliminary data.</text>
</comment>
<feature type="transmembrane region" description="Helical" evidence="1">
    <location>
        <begin position="132"/>
        <end position="152"/>
    </location>
</feature>
<keyword evidence="3" id="KW-1185">Reference proteome</keyword>
<gene>
    <name evidence="2" type="ORF">FYJ35_12915</name>
</gene>
<keyword evidence="1" id="KW-0472">Membrane</keyword>